<accession>A0ABD0S4K1</accession>
<protein>
    <recommendedName>
        <fullName evidence="4">TIL domain-containing protein</fullName>
    </recommendedName>
</protein>
<evidence type="ECO:0000313" key="3">
    <source>
        <dbReference type="Proteomes" id="UP001549921"/>
    </source>
</evidence>
<sequence length="77" mass="8377">MRARTGFVFLLVVAFVAQALADCSDYANAESGCDPTCSRRCSPPATCHNKCDESSCRCKDGFLYNAKTVQCVEPKDC</sequence>
<name>A0ABD0S4K1_LOXSC</name>
<dbReference type="EMBL" id="JBEDNZ010000031">
    <property type="protein sequence ID" value="KAL0808647.1"/>
    <property type="molecule type" value="Genomic_DNA"/>
</dbReference>
<proteinExistence type="predicted"/>
<reference evidence="2 3" key="1">
    <citation type="submission" date="2024-06" db="EMBL/GenBank/DDBJ databases">
        <title>A chromosome-level genome assembly of beet webworm, Loxostege sticticalis.</title>
        <authorList>
            <person name="Zhang Y."/>
        </authorList>
    </citation>
    <scope>NUCLEOTIDE SEQUENCE [LARGE SCALE GENOMIC DNA]</scope>
    <source>
        <strain evidence="2">AQ028</strain>
        <tissue evidence="2">Male pupae</tissue>
    </source>
</reference>
<organism evidence="2 3">
    <name type="scientific">Loxostege sticticalis</name>
    <name type="common">Beet webworm moth</name>
    <dbReference type="NCBI Taxonomy" id="481309"/>
    <lineage>
        <taxon>Eukaryota</taxon>
        <taxon>Metazoa</taxon>
        <taxon>Ecdysozoa</taxon>
        <taxon>Arthropoda</taxon>
        <taxon>Hexapoda</taxon>
        <taxon>Insecta</taxon>
        <taxon>Pterygota</taxon>
        <taxon>Neoptera</taxon>
        <taxon>Endopterygota</taxon>
        <taxon>Lepidoptera</taxon>
        <taxon>Glossata</taxon>
        <taxon>Ditrysia</taxon>
        <taxon>Pyraloidea</taxon>
        <taxon>Crambidae</taxon>
        <taxon>Pyraustinae</taxon>
        <taxon>Loxostege</taxon>
    </lineage>
</organism>
<feature type="chain" id="PRO_5044884650" description="TIL domain-containing protein" evidence="1">
    <location>
        <begin position="22"/>
        <end position="77"/>
    </location>
</feature>
<gene>
    <name evidence="2" type="ORF">ABMA28_013085</name>
</gene>
<dbReference type="Proteomes" id="UP001549921">
    <property type="component" value="Unassembled WGS sequence"/>
</dbReference>
<feature type="signal peptide" evidence="1">
    <location>
        <begin position="1"/>
        <end position="21"/>
    </location>
</feature>
<evidence type="ECO:0000256" key="1">
    <source>
        <dbReference type="SAM" id="SignalP"/>
    </source>
</evidence>
<dbReference type="Gene3D" id="2.10.25.10">
    <property type="entry name" value="Laminin"/>
    <property type="match status" value="1"/>
</dbReference>
<comment type="caution">
    <text evidence="2">The sequence shown here is derived from an EMBL/GenBank/DDBJ whole genome shotgun (WGS) entry which is preliminary data.</text>
</comment>
<dbReference type="AlphaFoldDB" id="A0ABD0S4K1"/>
<evidence type="ECO:0000313" key="2">
    <source>
        <dbReference type="EMBL" id="KAL0808647.1"/>
    </source>
</evidence>
<keyword evidence="1" id="KW-0732">Signal</keyword>
<evidence type="ECO:0008006" key="4">
    <source>
        <dbReference type="Google" id="ProtNLM"/>
    </source>
</evidence>